<dbReference type="Gene3D" id="3.40.1090.10">
    <property type="entry name" value="Cytosolic phospholipase A2 catalytic domain"/>
    <property type="match status" value="2"/>
</dbReference>
<dbReference type="Pfam" id="PF01734">
    <property type="entry name" value="Patatin"/>
    <property type="match status" value="1"/>
</dbReference>
<keyword evidence="7" id="KW-1185">Reference proteome</keyword>
<keyword evidence="3 4" id="KW-0443">Lipid metabolism</keyword>
<dbReference type="GO" id="GO:0016042">
    <property type="term" value="P:lipid catabolic process"/>
    <property type="evidence" value="ECO:0007669"/>
    <property type="project" value="UniProtKB-UniRule"/>
</dbReference>
<sequence length="354" mass="39771">MQLIEKQYICQMIRRLLLSLLLVGCLLPLHSQRPKVGLVLGGGGAKGATEVGVLKEIEHAGITIDYIAGTSIGSIVGGLYSVGYRADDLDSLFRTQNWIALLTERDTTLTKRIVKKEGGVTYLFGFPVRRRKSDTATKRRFGLLRGDAVYHFLDSLVANAPIYRQYPSGKRRQKGRQTTSVSSKSRARCKPIPFRCVAFDIRRHQQIVLSDDSLARNMRASMAIPGGFKPVILDSMTLVDGGMINNLPVDVVREMGADVVIAIDLTQNKHDDYQSPLRFLRGLGGMVRWLVERPDFKRYNENRKLADIYINPDLGNYSVTSFSTKSIADMIEIGQKAGRQHFDELRRLAHKRTF</sequence>
<evidence type="ECO:0000313" key="6">
    <source>
        <dbReference type="EMBL" id="KXA41496.1"/>
    </source>
</evidence>
<dbReference type="AlphaFoldDB" id="A0A133QF38"/>
<proteinExistence type="predicted"/>
<dbReference type="GO" id="GO:0016787">
    <property type="term" value="F:hydrolase activity"/>
    <property type="evidence" value="ECO:0007669"/>
    <property type="project" value="UniProtKB-UniRule"/>
</dbReference>
<protein>
    <submittedName>
        <fullName evidence="6">Phospholipase, patatin family</fullName>
    </submittedName>
</protein>
<dbReference type="PANTHER" id="PTHR14226:SF76">
    <property type="entry name" value="NTE FAMILY PROTEIN RSSA"/>
    <property type="match status" value="1"/>
</dbReference>
<evidence type="ECO:0000256" key="1">
    <source>
        <dbReference type="ARBA" id="ARBA00022801"/>
    </source>
</evidence>
<evidence type="ECO:0000256" key="3">
    <source>
        <dbReference type="ARBA" id="ARBA00023098"/>
    </source>
</evidence>
<evidence type="ECO:0000256" key="4">
    <source>
        <dbReference type="PROSITE-ProRule" id="PRU01161"/>
    </source>
</evidence>
<keyword evidence="2 4" id="KW-0442">Lipid degradation</keyword>
<feature type="short sequence motif" description="GXSXG" evidence="4">
    <location>
        <begin position="69"/>
        <end position="73"/>
    </location>
</feature>
<dbReference type="InterPro" id="IPR016035">
    <property type="entry name" value="Acyl_Trfase/lysoPLipase"/>
</dbReference>
<feature type="active site" description="Nucleophile" evidence="4">
    <location>
        <position position="71"/>
    </location>
</feature>
<dbReference type="SUPFAM" id="SSF52151">
    <property type="entry name" value="FabD/lysophospholipase-like"/>
    <property type="match status" value="1"/>
</dbReference>
<feature type="short sequence motif" description="GXGXXG" evidence="4">
    <location>
        <begin position="42"/>
        <end position="47"/>
    </location>
</feature>
<name>A0A133QF38_9BACT</name>
<gene>
    <name evidence="6" type="ORF">HMPREF3226_00833</name>
</gene>
<organism evidence="6 7">
    <name type="scientific">Prevotella corporis</name>
    <dbReference type="NCBI Taxonomy" id="28128"/>
    <lineage>
        <taxon>Bacteria</taxon>
        <taxon>Pseudomonadati</taxon>
        <taxon>Bacteroidota</taxon>
        <taxon>Bacteroidia</taxon>
        <taxon>Bacteroidales</taxon>
        <taxon>Prevotellaceae</taxon>
        <taxon>Prevotella</taxon>
    </lineage>
</organism>
<reference evidence="7" key="1">
    <citation type="submission" date="2016-01" db="EMBL/GenBank/DDBJ databases">
        <authorList>
            <person name="Mitreva M."/>
            <person name="Pepin K.H."/>
            <person name="Mihindukulasuriya K.A."/>
            <person name="Fulton R."/>
            <person name="Fronick C."/>
            <person name="O'Laughlin M."/>
            <person name="Miner T."/>
            <person name="Herter B."/>
            <person name="Rosa B.A."/>
            <person name="Cordes M."/>
            <person name="Tomlinson C."/>
            <person name="Wollam A."/>
            <person name="Palsikar V.B."/>
            <person name="Mardis E.R."/>
            <person name="Wilson R.K."/>
        </authorList>
    </citation>
    <scope>NUCLEOTIDE SEQUENCE [LARGE SCALE GENOMIC DNA]</scope>
    <source>
        <strain evidence="7">MJR7716</strain>
    </source>
</reference>
<dbReference type="EMBL" id="LRQG01000051">
    <property type="protein sequence ID" value="KXA41496.1"/>
    <property type="molecule type" value="Genomic_DNA"/>
</dbReference>
<dbReference type="PANTHER" id="PTHR14226">
    <property type="entry name" value="NEUROPATHY TARGET ESTERASE/SWISS CHEESE D.MELANOGASTER"/>
    <property type="match status" value="1"/>
</dbReference>
<dbReference type="InterPro" id="IPR002641">
    <property type="entry name" value="PNPLA_dom"/>
</dbReference>
<evidence type="ECO:0000259" key="5">
    <source>
        <dbReference type="PROSITE" id="PS51635"/>
    </source>
</evidence>
<evidence type="ECO:0000256" key="2">
    <source>
        <dbReference type="ARBA" id="ARBA00022963"/>
    </source>
</evidence>
<dbReference type="eggNOG" id="COG1752">
    <property type="taxonomic scope" value="Bacteria"/>
</dbReference>
<accession>A0A133QF38</accession>
<dbReference type="Proteomes" id="UP000070533">
    <property type="component" value="Unassembled WGS sequence"/>
</dbReference>
<keyword evidence="1 4" id="KW-0378">Hydrolase</keyword>
<dbReference type="PROSITE" id="PS51635">
    <property type="entry name" value="PNPLA"/>
    <property type="match status" value="1"/>
</dbReference>
<dbReference type="PATRIC" id="fig|28128.5.peg.840"/>
<feature type="domain" description="PNPLA" evidence="5">
    <location>
        <begin position="38"/>
        <end position="253"/>
    </location>
</feature>
<dbReference type="InterPro" id="IPR050301">
    <property type="entry name" value="NTE"/>
</dbReference>
<feature type="short sequence motif" description="DGA/G" evidence="4">
    <location>
        <begin position="240"/>
        <end position="242"/>
    </location>
</feature>
<evidence type="ECO:0000313" key="7">
    <source>
        <dbReference type="Proteomes" id="UP000070533"/>
    </source>
</evidence>
<comment type="caution">
    <text evidence="6">The sequence shown here is derived from an EMBL/GenBank/DDBJ whole genome shotgun (WGS) entry which is preliminary data.</text>
</comment>
<feature type="active site" description="Proton acceptor" evidence="4">
    <location>
        <position position="240"/>
    </location>
</feature>
<dbReference type="STRING" id="28128.HMPREF3226_00833"/>